<dbReference type="Gene3D" id="3.80.10.10">
    <property type="entry name" value="Ribonuclease Inhibitor"/>
    <property type="match status" value="2"/>
</dbReference>
<dbReference type="PANTHER" id="PTHR24113:SF15">
    <property type="entry name" value="NACHT DOMAIN-CONTAINING PROTEIN"/>
    <property type="match status" value="1"/>
</dbReference>
<proteinExistence type="predicted"/>
<dbReference type="GO" id="GO:0005096">
    <property type="term" value="F:GTPase activator activity"/>
    <property type="evidence" value="ECO:0007669"/>
    <property type="project" value="InterPro"/>
</dbReference>
<name>A0A6M5YN77_9BACT</name>
<dbReference type="GO" id="GO:0006913">
    <property type="term" value="P:nucleocytoplasmic transport"/>
    <property type="evidence" value="ECO:0007669"/>
    <property type="project" value="TreeGrafter"/>
</dbReference>
<dbReference type="SUPFAM" id="SSF52047">
    <property type="entry name" value="RNI-like"/>
    <property type="match status" value="1"/>
</dbReference>
<evidence type="ECO:0000313" key="2">
    <source>
        <dbReference type="Proteomes" id="UP000503447"/>
    </source>
</evidence>
<protein>
    <recommendedName>
        <fullName evidence="3">TIGR02996 domain-containing protein</fullName>
    </recommendedName>
</protein>
<dbReference type="NCBIfam" id="TIGR02996">
    <property type="entry name" value="rpt_mate_G_obs"/>
    <property type="match status" value="1"/>
</dbReference>
<dbReference type="InterPro" id="IPR001611">
    <property type="entry name" value="Leu-rich_rpt"/>
</dbReference>
<reference evidence="2" key="1">
    <citation type="submission" date="2020-05" db="EMBL/GenBank/DDBJ databases">
        <title>Frigoriglobus tundricola gen. nov., sp. nov., a psychrotolerant cellulolytic planctomycete of the family Gemmataceae with two divergent copies of 16S rRNA gene.</title>
        <authorList>
            <person name="Kulichevskaya I.S."/>
            <person name="Ivanova A.A."/>
            <person name="Naumoff D.G."/>
            <person name="Beletsky A.V."/>
            <person name="Rijpstra W.I.C."/>
            <person name="Sinninghe Damste J.S."/>
            <person name="Mardanov A.V."/>
            <person name="Ravin N.V."/>
            <person name="Dedysh S.N."/>
        </authorList>
    </citation>
    <scope>NUCLEOTIDE SEQUENCE [LARGE SCALE GENOMIC DNA]</scope>
    <source>
        <strain evidence="2">PL17</strain>
    </source>
</reference>
<organism evidence="1 2">
    <name type="scientific">Frigoriglobus tundricola</name>
    <dbReference type="NCBI Taxonomy" id="2774151"/>
    <lineage>
        <taxon>Bacteria</taxon>
        <taxon>Pseudomonadati</taxon>
        <taxon>Planctomycetota</taxon>
        <taxon>Planctomycetia</taxon>
        <taxon>Gemmatales</taxon>
        <taxon>Gemmataceae</taxon>
        <taxon>Frigoriglobus</taxon>
    </lineage>
</organism>
<dbReference type="InterPro" id="IPR032675">
    <property type="entry name" value="LRR_dom_sf"/>
</dbReference>
<dbReference type="Proteomes" id="UP000503447">
    <property type="component" value="Chromosome"/>
</dbReference>
<dbReference type="PANTHER" id="PTHR24113">
    <property type="entry name" value="RAN GTPASE-ACTIVATING PROTEIN 1"/>
    <property type="match status" value="1"/>
</dbReference>
<dbReference type="GO" id="GO:0005829">
    <property type="term" value="C:cytosol"/>
    <property type="evidence" value="ECO:0007669"/>
    <property type="project" value="TreeGrafter"/>
</dbReference>
<accession>A0A6M5YN77</accession>
<gene>
    <name evidence="1" type="ORF">FTUN_2540</name>
</gene>
<evidence type="ECO:0000313" key="1">
    <source>
        <dbReference type="EMBL" id="QJW95014.1"/>
    </source>
</evidence>
<evidence type="ECO:0008006" key="3">
    <source>
        <dbReference type="Google" id="ProtNLM"/>
    </source>
</evidence>
<dbReference type="KEGG" id="ftj:FTUN_2540"/>
<dbReference type="AlphaFoldDB" id="A0A6M5YN77"/>
<dbReference type="InterPro" id="IPR014338">
    <property type="entry name" value="CHP02996_rpt-companion-dom"/>
</dbReference>
<dbReference type="GO" id="GO:0031267">
    <property type="term" value="F:small GTPase binding"/>
    <property type="evidence" value="ECO:0007669"/>
    <property type="project" value="TreeGrafter"/>
</dbReference>
<dbReference type="RefSeq" id="WP_171470892.1">
    <property type="nucleotide sequence ID" value="NZ_CP053452.2"/>
</dbReference>
<dbReference type="EMBL" id="CP053452">
    <property type="protein sequence ID" value="QJW95014.1"/>
    <property type="molecule type" value="Genomic_DNA"/>
</dbReference>
<dbReference type="GO" id="GO:0048471">
    <property type="term" value="C:perinuclear region of cytoplasm"/>
    <property type="evidence" value="ECO:0007669"/>
    <property type="project" value="TreeGrafter"/>
</dbReference>
<keyword evidence="2" id="KW-1185">Reference proteome</keyword>
<dbReference type="InterPro" id="IPR027038">
    <property type="entry name" value="RanGap"/>
</dbReference>
<dbReference type="Pfam" id="PF13516">
    <property type="entry name" value="LRR_6"/>
    <property type="match status" value="1"/>
</dbReference>
<sequence length="421" mass="45833">MSDRAALLAAICAHPDEDTPRLAYADWLDEHADTVPAPAAARAHAQFIRDDIAMWLREEYDPLRLRWVLIEKPKREAEAWVRDALPALHWGNFARDPLFRRGFPWTVTVPPASAPHAPADLTVAAPIERLGISHCGGHITELLRAAPWRRRLRAVEFDHRGNRSPTDTLSRIAFERLDRLAFRHDAITTAEARELVAAPLFRGLAAFRIVRARVGTVIPDALAHANRPGSLRELHLVECGVAQMPLADFLNSPAASGLESLSVGGDRTNSSLKFRAFGLVTDMPPLRALDVSDESPGELGIEFLLGSPFPPVLRRLDLSRCSLNRDRVRALAGGAFGALRVLWLYGNSVGNDGAVALAQSPHLSGLLVLDLGFAQVGDEGIGAILESPLADGLVLLDLTGSPASAEMKEVLKARMGDRVRL</sequence>